<dbReference type="Pfam" id="PF18517">
    <property type="entry name" value="LZ3wCH"/>
    <property type="match status" value="1"/>
</dbReference>
<dbReference type="OrthoDB" id="273345at2759"/>
<evidence type="ECO:0000313" key="9">
    <source>
        <dbReference type="EMBL" id="GAX82781.1"/>
    </source>
</evidence>
<dbReference type="EMBL" id="BEGY01000086">
    <property type="protein sequence ID" value="GAX82781.1"/>
    <property type="molecule type" value="Genomic_DNA"/>
</dbReference>
<feature type="domain" description="Mnd1 HTH" evidence="7">
    <location>
        <begin position="10"/>
        <end position="68"/>
    </location>
</feature>
<dbReference type="InterPro" id="IPR040453">
    <property type="entry name" value="Mnd1_HTH"/>
</dbReference>
<evidence type="ECO:0000259" key="8">
    <source>
        <dbReference type="Pfam" id="PF18517"/>
    </source>
</evidence>
<proteinExistence type="inferred from homology"/>
<dbReference type="GO" id="GO:0005634">
    <property type="term" value="C:nucleus"/>
    <property type="evidence" value="ECO:0007669"/>
    <property type="project" value="UniProtKB-SubCell"/>
</dbReference>
<evidence type="ECO:0000256" key="1">
    <source>
        <dbReference type="ARBA" id="ARBA00004123"/>
    </source>
</evidence>
<comment type="caution">
    <text evidence="9">The sequence shown here is derived from an EMBL/GenBank/DDBJ whole genome shotgun (WGS) entry which is preliminary data.</text>
</comment>
<evidence type="ECO:0000256" key="5">
    <source>
        <dbReference type="PIRNR" id="PIRNR026991"/>
    </source>
</evidence>
<protein>
    <recommendedName>
        <fullName evidence="5">Meiotic nuclear division protein 1 homolog</fullName>
    </recommendedName>
</protein>
<accession>A0A250XI76</accession>
<comment type="function">
    <text evidence="5">Required for proper homologous chromosome pairing and efficient cross-over and intragenic recombination during meiosis.</text>
</comment>
<evidence type="ECO:0000256" key="2">
    <source>
        <dbReference type="ARBA" id="ARBA00005981"/>
    </source>
</evidence>
<keyword evidence="3 6" id="KW-0175">Coiled coil</keyword>
<comment type="subcellular location">
    <subcellularLocation>
        <location evidence="1 5">Nucleus</location>
    </subcellularLocation>
</comment>
<dbReference type="AlphaFoldDB" id="A0A250XI76"/>
<evidence type="ECO:0000256" key="6">
    <source>
        <dbReference type="SAM" id="Coils"/>
    </source>
</evidence>
<reference evidence="9 10" key="1">
    <citation type="submission" date="2017-08" db="EMBL/GenBank/DDBJ databases">
        <title>Acidophilic green algal genome provides insights into adaptation to an acidic environment.</title>
        <authorList>
            <person name="Hirooka S."/>
            <person name="Hirose Y."/>
            <person name="Kanesaki Y."/>
            <person name="Higuchi S."/>
            <person name="Fujiwara T."/>
            <person name="Onuma R."/>
            <person name="Era A."/>
            <person name="Ohbayashi R."/>
            <person name="Uzuka A."/>
            <person name="Nozaki H."/>
            <person name="Yoshikawa H."/>
            <person name="Miyagishima S.Y."/>
        </authorList>
    </citation>
    <scope>NUCLEOTIDE SEQUENCE [LARGE SCALE GENOMIC DNA]</scope>
    <source>
        <strain evidence="9 10">NIES-2499</strain>
    </source>
</reference>
<keyword evidence="4 5" id="KW-0539">Nucleus</keyword>
<dbReference type="GO" id="GO:0007131">
    <property type="term" value="P:reciprocal meiotic recombination"/>
    <property type="evidence" value="ECO:0007669"/>
    <property type="project" value="InterPro"/>
</dbReference>
<dbReference type="Pfam" id="PF03962">
    <property type="entry name" value="Mnd1"/>
    <property type="match status" value="1"/>
</dbReference>
<gene>
    <name evidence="9" type="ORF">CEUSTIGMA_g10207.t1</name>
</gene>
<sequence length="199" mass="22797">MSLDDKRAAMLEIFHESRDVFMLKDIEKLSVKKGIIQQAVKDVLQSLVDDDLVRQEKIGISNYYWSFPSEASVKMESDLKKLQEAVRAAKLRKVELAAAVEVEKSGKEVSETRTLKVKQLEAIQTEINACDEELFKYKDNDPKRYEAMLKAVKVAKSAANRWTDNIDCLMSWAKKRFEGHAEEIKNLFKENGALDLEPI</sequence>
<dbReference type="PIRSF" id="PIRSF026991">
    <property type="entry name" value="Mnd1"/>
    <property type="match status" value="1"/>
</dbReference>
<dbReference type="STRING" id="1157962.A0A250XI76"/>
<evidence type="ECO:0000259" key="7">
    <source>
        <dbReference type="Pfam" id="PF03962"/>
    </source>
</evidence>
<evidence type="ECO:0000313" key="10">
    <source>
        <dbReference type="Proteomes" id="UP000232323"/>
    </source>
</evidence>
<evidence type="ECO:0000256" key="4">
    <source>
        <dbReference type="ARBA" id="ARBA00023242"/>
    </source>
</evidence>
<dbReference type="Proteomes" id="UP000232323">
    <property type="component" value="Unassembled WGS sequence"/>
</dbReference>
<feature type="domain" description="Leucine zipper with capping helix" evidence="8">
    <location>
        <begin position="145"/>
        <end position="188"/>
    </location>
</feature>
<feature type="coiled-coil region" evidence="6">
    <location>
        <begin position="72"/>
        <end position="140"/>
    </location>
</feature>
<keyword evidence="10" id="KW-1185">Reference proteome</keyword>
<organism evidence="9 10">
    <name type="scientific">Chlamydomonas eustigma</name>
    <dbReference type="NCBI Taxonomy" id="1157962"/>
    <lineage>
        <taxon>Eukaryota</taxon>
        <taxon>Viridiplantae</taxon>
        <taxon>Chlorophyta</taxon>
        <taxon>core chlorophytes</taxon>
        <taxon>Chlorophyceae</taxon>
        <taxon>CS clade</taxon>
        <taxon>Chlamydomonadales</taxon>
        <taxon>Chlamydomonadaceae</taxon>
        <taxon>Chlamydomonas</taxon>
    </lineage>
</organism>
<comment type="similarity">
    <text evidence="2 5">Belongs to the MND1 family.</text>
</comment>
<dbReference type="InterPro" id="IPR005647">
    <property type="entry name" value="Mnd1"/>
</dbReference>
<dbReference type="GO" id="GO:0003690">
    <property type="term" value="F:double-stranded DNA binding"/>
    <property type="evidence" value="ECO:0007669"/>
    <property type="project" value="InterPro"/>
</dbReference>
<evidence type="ECO:0000256" key="3">
    <source>
        <dbReference type="ARBA" id="ARBA00023054"/>
    </source>
</evidence>
<dbReference type="InterPro" id="IPR040661">
    <property type="entry name" value="LZ3wCH"/>
</dbReference>
<name>A0A250XI76_9CHLO</name>